<reference evidence="1 2" key="2">
    <citation type="submission" date="2018-11" db="EMBL/GenBank/DDBJ databases">
        <authorList>
            <consortium name="Pathogen Informatics"/>
        </authorList>
    </citation>
    <scope>NUCLEOTIDE SEQUENCE [LARGE SCALE GENOMIC DNA]</scope>
    <source>
        <strain evidence="1 2">MHpl1</strain>
    </source>
</reference>
<gene>
    <name evidence="1" type="ORF">HPLM_LOCUS10065</name>
</gene>
<name>A0A0N4WGV6_HAEPC</name>
<organism evidence="3">
    <name type="scientific">Haemonchus placei</name>
    <name type="common">Barber's pole worm</name>
    <dbReference type="NCBI Taxonomy" id="6290"/>
    <lineage>
        <taxon>Eukaryota</taxon>
        <taxon>Metazoa</taxon>
        <taxon>Ecdysozoa</taxon>
        <taxon>Nematoda</taxon>
        <taxon>Chromadorea</taxon>
        <taxon>Rhabditida</taxon>
        <taxon>Rhabditina</taxon>
        <taxon>Rhabditomorpha</taxon>
        <taxon>Strongyloidea</taxon>
        <taxon>Trichostrongylidae</taxon>
        <taxon>Haemonchus</taxon>
    </lineage>
</organism>
<dbReference type="WBParaSite" id="HPLM_0001007301-mRNA-1">
    <property type="protein sequence ID" value="HPLM_0001007301-mRNA-1"/>
    <property type="gene ID" value="HPLM_0001007301"/>
</dbReference>
<sequence length="82" mass="9407">MRIFRELYNNSTTGISPFYKDVIINVKGGKVKSARRQCRKRSALEATIGSLEPKSAYEQNFDDEITSGLLPLPQYDIQVPWR</sequence>
<dbReference type="EMBL" id="UZAF01017206">
    <property type="protein sequence ID" value="VDO39112.1"/>
    <property type="molecule type" value="Genomic_DNA"/>
</dbReference>
<evidence type="ECO:0000313" key="1">
    <source>
        <dbReference type="EMBL" id="VDO39112.1"/>
    </source>
</evidence>
<evidence type="ECO:0000313" key="2">
    <source>
        <dbReference type="Proteomes" id="UP000268014"/>
    </source>
</evidence>
<dbReference type="AlphaFoldDB" id="A0A0N4WGV6"/>
<accession>A0A0N4WGV6</accession>
<dbReference type="Proteomes" id="UP000268014">
    <property type="component" value="Unassembled WGS sequence"/>
</dbReference>
<proteinExistence type="predicted"/>
<reference evidence="3" key="1">
    <citation type="submission" date="2017-02" db="UniProtKB">
        <authorList>
            <consortium name="WormBaseParasite"/>
        </authorList>
    </citation>
    <scope>IDENTIFICATION</scope>
</reference>
<evidence type="ECO:0000313" key="3">
    <source>
        <dbReference type="WBParaSite" id="HPLM_0001007301-mRNA-1"/>
    </source>
</evidence>
<keyword evidence="2" id="KW-1185">Reference proteome</keyword>
<protein>
    <submittedName>
        <fullName evidence="1 3">Uncharacterized protein</fullName>
    </submittedName>
</protein>